<evidence type="ECO:0000313" key="3">
    <source>
        <dbReference type="EMBL" id="AYV19810.1"/>
    </source>
</evidence>
<dbReference type="RefSeq" id="WP_124939706.1">
    <property type="nucleotide sequence ID" value="NZ_CP033577.1"/>
</dbReference>
<proteinExistence type="predicted"/>
<evidence type="ECO:0000256" key="1">
    <source>
        <dbReference type="SAM" id="Phobius"/>
    </source>
</evidence>
<dbReference type="AlphaFoldDB" id="A0A3G4V544"/>
<feature type="chain" id="PRO_5042363309" description="Phage coat protein" evidence="2">
    <location>
        <begin position="20"/>
        <end position="64"/>
    </location>
</feature>
<name>A0A3G4V544_9VIBR</name>
<evidence type="ECO:0000313" key="5">
    <source>
        <dbReference type="Proteomes" id="UP000279760"/>
    </source>
</evidence>
<reference evidence="3 5" key="1">
    <citation type="submission" date="2018-11" db="EMBL/GenBank/DDBJ databases">
        <title>Complete Genome Sequence of Vbrio mediterranei 117-T6: a Potential Pathogen Bacteria Isolated from the Conchocelis of Pyropia.</title>
        <authorList>
            <person name="Liu Q."/>
        </authorList>
    </citation>
    <scope>NUCLEOTIDE SEQUENCE [LARGE SCALE GENOMIC DNA]</scope>
    <source>
        <strain evidence="3 5">117-T6</strain>
    </source>
</reference>
<feature type="signal peptide" evidence="2">
    <location>
        <begin position="1"/>
        <end position="19"/>
    </location>
</feature>
<keyword evidence="2" id="KW-0732">Signal</keyword>
<dbReference type="EMBL" id="CP033577">
    <property type="protein sequence ID" value="AYV19810.1"/>
    <property type="molecule type" value="Genomic_DNA"/>
</dbReference>
<protein>
    <recommendedName>
        <fullName evidence="6">Phage coat protein</fullName>
    </recommendedName>
</protein>
<dbReference type="Proteomes" id="UP000279760">
    <property type="component" value="Chromosome 1"/>
</dbReference>
<keyword evidence="1" id="KW-0472">Membrane</keyword>
<evidence type="ECO:0008006" key="6">
    <source>
        <dbReference type="Google" id="ProtNLM"/>
    </source>
</evidence>
<sequence>MKKSILATALVATSGSVLADDSAVTAAINSAVSSGQSNYGLVVVGLIGLAALGFGLRMITGAMR</sequence>
<keyword evidence="1" id="KW-0812">Transmembrane</keyword>
<evidence type="ECO:0000256" key="2">
    <source>
        <dbReference type="SAM" id="SignalP"/>
    </source>
</evidence>
<dbReference type="EMBL" id="CP033577">
    <property type="protein sequence ID" value="AYV19818.1"/>
    <property type="molecule type" value="Genomic_DNA"/>
</dbReference>
<evidence type="ECO:0000313" key="4">
    <source>
        <dbReference type="EMBL" id="AYV19818.1"/>
    </source>
</evidence>
<accession>A0A3G4V544</accession>
<gene>
    <name evidence="3" type="ORF">ECB94_00225</name>
    <name evidence="4" type="ORF">ECB94_00270</name>
</gene>
<organism evidence="3 5">
    <name type="scientific">Vibrio mediterranei</name>
    <dbReference type="NCBI Taxonomy" id="689"/>
    <lineage>
        <taxon>Bacteria</taxon>
        <taxon>Pseudomonadati</taxon>
        <taxon>Pseudomonadota</taxon>
        <taxon>Gammaproteobacteria</taxon>
        <taxon>Vibrionales</taxon>
        <taxon>Vibrionaceae</taxon>
        <taxon>Vibrio</taxon>
    </lineage>
</organism>
<keyword evidence="1" id="KW-1133">Transmembrane helix</keyword>
<feature type="transmembrane region" description="Helical" evidence="1">
    <location>
        <begin position="39"/>
        <end position="59"/>
    </location>
</feature>